<sequence>MKTYFIGEACLCWSLGDSIDKEISERILSIYRRLKAMPALAGMGVLDLVPSYNALAVHVDPATARLDEIKKTVGTLFEESEATSAGASGAGDVPGKTIVIPVKYTGEDLNRVAEINGLSVSEVIRIHQEPDYTVAMVGFLPHFPYMIGLDPRLVTPRLDSPRTKVPAGAVGIGGAQAGVYPSESPGGWNLIGETDPELLIPIEPGDTIRFKEA</sequence>
<evidence type="ECO:0000259" key="4">
    <source>
        <dbReference type="SMART" id="SM00796"/>
    </source>
</evidence>
<dbReference type="PANTHER" id="PTHR34698:SF2">
    <property type="entry name" value="5-OXOPROLINASE SUBUNIT B"/>
    <property type="match status" value="1"/>
</dbReference>
<dbReference type="InterPro" id="IPR010016">
    <property type="entry name" value="PxpB"/>
</dbReference>
<dbReference type="InterPro" id="IPR029000">
    <property type="entry name" value="Cyclophilin-like_dom_sf"/>
</dbReference>
<dbReference type="EMBL" id="AP024488">
    <property type="protein sequence ID" value="BCS95988.1"/>
    <property type="molecule type" value="Genomic_DNA"/>
</dbReference>
<accession>A0ABM7PFY9</accession>
<dbReference type="PANTHER" id="PTHR34698">
    <property type="entry name" value="5-OXOPROLINASE SUBUNIT B"/>
    <property type="match status" value="1"/>
</dbReference>
<keyword evidence="2 5" id="KW-0378">Hydrolase</keyword>
<reference evidence="5 6" key="1">
    <citation type="submission" date="2021-02" db="EMBL/GenBank/DDBJ databases">
        <title>Complete genome of Desulfoluna sp. strain ASN36.</title>
        <authorList>
            <person name="Takahashi A."/>
            <person name="Kojima H."/>
            <person name="Fukui M."/>
        </authorList>
    </citation>
    <scope>NUCLEOTIDE SEQUENCE [LARGE SCALE GENOMIC DNA]</scope>
    <source>
        <strain evidence="5 6">ASN36</strain>
    </source>
</reference>
<dbReference type="Pfam" id="PF02682">
    <property type="entry name" value="CT_C_D"/>
    <property type="match status" value="1"/>
</dbReference>
<dbReference type="Proteomes" id="UP001320148">
    <property type="component" value="Chromosome"/>
</dbReference>
<feature type="domain" description="Carboxyltransferase" evidence="4">
    <location>
        <begin position="1"/>
        <end position="199"/>
    </location>
</feature>
<dbReference type="InterPro" id="IPR003833">
    <property type="entry name" value="CT_C_D"/>
</dbReference>
<evidence type="ECO:0000313" key="6">
    <source>
        <dbReference type="Proteomes" id="UP001320148"/>
    </source>
</evidence>
<protein>
    <submittedName>
        <fullName evidence="5">Allophanate hydrolase</fullName>
    </submittedName>
</protein>
<name>A0ABM7PFY9_9BACT</name>
<evidence type="ECO:0000256" key="2">
    <source>
        <dbReference type="ARBA" id="ARBA00022801"/>
    </source>
</evidence>
<dbReference type="RefSeq" id="WP_236892349.1">
    <property type="nucleotide sequence ID" value="NZ_AP024488.1"/>
</dbReference>
<keyword evidence="6" id="KW-1185">Reference proteome</keyword>
<dbReference type="NCBIfam" id="TIGR00370">
    <property type="entry name" value="5-oxoprolinase subunit PxpB"/>
    <property type="match status" value="1"/>
</dbReference>
<evidence type="ECO:0000256" key="1">
    <source>
        <dbReference type="ARBA" id="ARBA00022741"/>
    </source>
</evidence>
<evidence type="ECO:0000313" key="5">
    <source>
        <dbReference type="EMBL" id="BCS95988.1"/>
    </source>
</evidence>
<dbReference type="Gene3D" id="3.30.1360.40">
    <property type="match status" value="1"/>
</dbReference>
<organism evidence="5 6">
    <name type="scientific">Desulfoluna limicola</name>
    <dbReference type="NCBI Taxonomy" id="2810562"/>
    <lineage>
        <taxon>Bacteria</taxon>
        <taxon>Pseudomonadati</taxon>
        <taxon>Thermodesulfobacteriota</taxon>
        <taxon>Desulfobacteria</taxon>
        <taxon>Desulfobacterales</taxon>
        <taxon>Desulfolunaceae</taxon>
        <taxon>Desulfoluna</taxon>
    </lineage>
</organism>
<dbReference type="GO" id="GO:0016787">
    <property type="term" value="F:hydrolase activity"/>
    <property type="evidence" value="ECO:0007669"/>
    <property type="project" value="UniProtKB-KW"/>
</dbReference>
<proteinExistence type="predicted"/>
<gene>
    <name evidence="5" type="ORF">DSLASN_16200</name>
</gene>
<dbReference type="SMART" id="SM00796">
    <property type="entry name" value="AHS1"/>
    <property type="match status" value="1"/>
</dbReference>
<dbReference type="Gene3D" id="2.40.100.10">
    <property type="entry name" value="Cyclophilin-like"/>
    <property type="match status" value="1"/>
</dbReference>
<keyword evidence="3" id="KW-0067">ATP-binding</keyword>
<dbReference type="SUPFAM" id="SSF50891">
    <property type="entry name" value="Cyclophilin-like"/>
    <property type="match status" value="1"/>
</dbReference>
<dbReference type="SUPFAM" id="SSF160467">
    <property type="entry name" value="PH0987 N-terminal domain-like"/>
    <property type="match status" value="1"/>
</dbReference>
<keyword evidence="1" id="KW-0547">Nucleotide-binding</keyword>
<evidence type="ECO:0000256" key="3">
    <source>
        <dbReference type="ARBA" id="ARBA00022840"/>
    </source>
</evidence>